<evidence type="ECO:0000256" key="5">
    <source>
        <dbReference type="SAM" id="Phobius"/>
    </source>
</evidence>
<evidence type="ECO:0000256" key="3">
    <source>
        <dbReference type="ARBA" id="ARBA00022989"/>
    </source>
</evidence>
<dbReference type="AlphaFoldDB" id="A0A917CU90"/>
<dbReference type="Pfam" id="PF09685">
    <property type="entry name" value="MamF_MmsF"/>
    <property type="match status" value="1"/>
</dbReference>
<evidence type="ECO:0000313" key="6">
    <source>
        <dbReference type="EMBL" id="GGF97935.1"/>
    </source>
</evidence>
<evidence type="ECO:0000256" key="2">
    <source>
        <dbReference type="ARBA" id="ARBA00022692"/>
    </source>
</evidence>
<evidence type="ECO:0000256" key="1">
    <source>
        <dbReference type="ARBA" id="ARBA00004141"/>
    </source>
</evidence>
<comment type="caution">
    <text evidence="6">The sequence shown here is derived from an EMBL/GenBank/DDBJ whole genome shotgun (WGS) entry which is preliminary data.</text>
</comment>
<dbReference type="RefSeq" id="WP_188450224.1">
    <property type="nucleotide sequence ID" value="NZ_BMFO01000005.1"/>
</dbReference>
<sequence length="110" mass="11645">MAKARLHTPKDTVTASLMWWFSILLPLVAPIVFGFRSGDAFVRDASKASLNGQLVLSAIALAAAPFAATSVAPWLWSALLAAHALIAGRGALAARIGLLYRAPLIPRLLK</sequence>
<organism evidence="6 7">
    <name type="scientific">Arenimonas maotaiensis</name>
    <dbReference type="NCBI Taxonomy" id="1446479"/>
    <lineage>
        <taxon>Bacteria</taxon>
        <taxon>Pseudomonadati</taxon>
        <taxon>Pseudomonadota</taxon>
        <taxon>Gammaproteobacteria</taxon>
        <taxon>Lysobacterales</taxon>
        <taxon>Lysobacteraceae</taxon>
        <taxon>Arenimonas</taxon>
    </lineage>
</organism>
<reference evidence="6" key="2">
    <citation type="submission" date="2020-09" db="EMBL/GenBank/DDBJ databases">
        <authorList>
            <person name="Sun Q."/>
            <person name="Zhou Y."/>
        </authorList>
    </citation>
    <scope>NUCLEOTIDE SEQUENCE</scope>
    <source>
        <strain evidence="6">CGMCC 1.12726</strain>
    </source>
</reference>
<keyword evidence="2 5" id="KW-0812">Transmembrane</keyword>
<comment type="subcellular location">
    <subcellularLocation>
        <location evidence="1">Membrane</location>
        <topology evidence="1">Multi-pass membrane protein</topology>
    </subcellularLocation>
</comment>
<feature type="transmembrane region" description="Helical" evidence="5">
    <location>
        <begin position="48"/>
        <end position="68"/>
    </location>
</feature>
<dbReference type="EMBL" id="BMFO01000005">
    <property type="protein sequence ID" value="GGF97935.1"/>
    <property type="molecule type" value="Genomic_DNA"/>
</dbReference>
<protein>
    <recommendedName>
        <fullName evidence="8">DUF4870 domain-containing protein</fullName>
    </recommendedName>
</protein>
<keyword evidence="3 5" id="KW-1133">Transmembrane helix</keyword>
<accession>A0A917CU90</accession>
<gene>
    <name evidence="6" type="ORF">GCM10010960_19550</name>
</gene>
<evidence type="ECO:0000313" key="7">
    <source>
        <dbReference type="Proteomes" id="UP000632858"/>
    </source>
</evidence>
<evidence type="ECO:0008006" key="8">
    <source>
        <dbReference type="Google" id="ProtNLM"/>
    </source>
</evidence>
<reference evidence="6" key="1">
    <citation type="journal article" date="2014" name="Int. J. Syst. Evol. Microbiol.">
        <title>Complete genome sequence of Corynebacterium casei LMG S-19264T (=DSM 44701T), isolated from a smear-ripened cheese.</title>
        <authorList>
            <consortium name="US DOE Joint Genome Institute (JGI-PGF)"/>
            <person name="Walter F."/>
            <person name="Albersmeier A."/>
            <person name="Kalinowski J."/>
            <person name="Ruckert C."/>
        </authorList>
    </citation>
    <scope>NUCLEOTIDE SEQUENCE</scope>
    <source>
        <strain evidence="6">CGMCC 1.12726</strain>
    </source>
</reference>
<proteinExistence type="predicted"/>
<feature type="transmembrane region" description="Helical" evidence="5">
    <location>
        <begin position="17"/>
        <end position="36"/>
    </location>
</feature>
<dbReference type="Proteomes" id="UP000632858">
    <property type="component" value="Unassembled WGS sequence"/>
</dbReference>
<dbReference type="InterPro" id="IPR019109">
    <property type="entry name" value="MamF_MmsF"/>
</dbReference>
<evidence type="ECO:0000256" key="4">
    <source>
        <dbReference type="ARBA" id="ARBA00023136"/>
    </source>
</evidence>
<keyword evidence="7" id="KW-1185">Reference proteome</keyword>
<keyword evidence="4 5" id="KW-0472">Membrane</keyword>
<name>A0A917CU90_9GAMM</name>